<dbReference type="Proteomes" id="UP000028824">
    <property type="component" value="Unassembled WGS sequence"/>
</dbReference>
<sequence length="166" mass="17025">MPLLLAIIALPLIEIALFVVIGGAIGLGPTLAFVLASFLLGGWVIRSQGERARNELRKAAAGAASGAPGVDPTGPLARGAASVLAGVLLMVPGFLTSALGLVLMIPAVPEMILRALASRVTVAGFGVSGTGYARPRPAEDDILEGEFHEVPPSQLPRRNGSGWTRD</sequence>
<evidence type="ECO:0000313" key="3">
    <source>
        <dbReference type="EMBL" id="KFI28856.1"/>
    </source>
</evidence>
<keyword evidence="2" id="KW-0812">Transmembrane</keyword>
<dbReference type="InterPro" id="IPR007313">
    <property type="entry name" value="FxsA"/>
</dbReference>
<proteinExistence type="predicted"/>
<feature type="transmembrane region" description="Helical" evidence="2">
    <location>
        <begin position="28"/>
        <end position="45"/>
    </location>
</feature>
<evidence type="ECO:0000313" key="4">
    <source>
        <dbReference type="Proteomes" id="UP000028824"/>
    </source>
</evidence>
<dbReference type="NCBIfam" id="NF008528">
    <property type="entry name" value="PRK11463.1-2"/>
    <property type="match status" value="1"/>
</dbReference>
<dbReference type="EMBL" id="JFZB01000005">
    <property type="protein sequence ID" value="KFI28856.1"/>
    <property type="molecule type" value="Genomic_DNA"/>
</dbReference>
<dbReference type="OrthoDB" id="9792788at2"/>
<comment type="caution">
    <text evidence="3">The sequence shown here is derived from an EMBL/GenBank/DDBJ whole genome shotgun (WGS) entry which is preliminary data.</text>
</comment>
<organism evidence="3 4">
    <name type="scientific">Paenirhodobacter enshiensis</name>
    <dbReference type="NCBI Taxonomy" id="1105367"/>
    <lineage>
        <taxon>Bacteria</taxon>
        <taxon>Pseudomonadati</taxon>
        <taxon>Pseudomonadota</taxon>
        <taxon>Alphaproteobacteria</taxon>
        <taxon>Rhodobacterales</taxon>
        <taxon>Rhodobacter group</taxon>
        <taxon>Paenirhodobacter</taxon>
    </lineage>
</organism>
<evidence type="ECO:0000256" key="1">
    <source>
        <dbReference type="SAM" id="MobiDB-lite"/>
    </source>
</evidence>
<dbReference type="RefSeq" id="WP_036635302.1">
    <property type="nucleotide sequence ID" value="NZ_CAXYYU010000018.1"/>
</dbReference>
<dbReference type="GO" id="GO:0016020">
    <property type="term" value="C:membrane"/>
    <property type="evidence" value="ECO:0007669"/>
    <property type="project" value="InterPro"/>
</dbReference>
<keyword evidence="4" id="KW-1185">Reference proteome</keyword>
<evidence type="ECO:0008006" key="5">
    <source>
        <dbReference type="Google" id="ProtNLM"/>
    </source>
</evidence>
<name>A0A086Y3K6_9RHOB</name>
<evidence type="ECO:0000256" key="2">
    <source>
        <dbReference type="SAM" id="Phobius"/>
    </source>
</evidence>
<dbReference type="eggNOG" id="COG3030">
    <property type="taxonomic scope" value="Bacteria"/>
</dbReference>
<feature type="transmembrane region" description="Helical" evidence="2">
    <location>
        <begin position="83"/>
        <end position="105"/>
    </location>
</feature>
<keyword evidence="2" id="KW-0472">Membrane</keyword>
<reference evidence="3 4" key="1">
    <citation type="submission" date="2014-03" db="EMBL/GenBank/DDBJ databases">
        <title>Genome of Paenirhodobacter enshiensis DW2-9.</title>
        <authorList>
            <person name="Wang D."/>
            <person name="Wang G."/>
        </authorList>
    </citation>
    <scope>NUCLEOTIDE SEQUENCE [LARGE SCALE GENOMIC DNA]</scope>
    <source>
        <strain evidence="3 4">DW2-9</strain>
    </source>
</reference>
<dbReference type="AlphaFoldDB" id="A0A086Y3K6"/>
<dbReference type="PANTHER" id="PTHR35335">
    <property type="entry name" value="UPF0716 PROTEIN FXSA"/>
    <property type="match status" value="1"/>
</dbReference>
<dbReference type="STRING" id="1105367.CG50_11625"/>
<feature type="region of interest" description="Disordered" evidence="1">
    <location>
        <begin position="144"/>
        <end position="166"/>
    </location>
</feature>
<dbReference type="PANTHER" id="PTHR35335:SF1">
    <property type="entry name" value="UPF0716 PROTEIN FXSA"/>
    <property type="match status" value="1"/>
</dbReference>
<gene>
    <name evidence="3" type="ORF">CG50_11625</name>
</gene>
<accession>A0A086Y3K6</accession>
<dbReference type="Pfam" id="PF04186">
    <property type="entry name" value="FxsA"/>
    <property type="match status" value="1"/>
</dbReference>
<protein>
    <recommendedName>
        <fullName evidence="5">Exlusion protein FxsA</fullName>
    </recommendedName>
</protein>
<keyword evidence="2" id="KW-1133">Transmembrane helix</keyword>